<protein>
    <recommendedName>
        <fullName evidence="3">[Fe-S]-binding protein</fullName>
    </recommendedName>
</protein>
<accession>A0A1I0TEG5</accession>
<gene>
    <name evidence="1" type="ORF">SAMN05192569_102340</name>
</gene>
<dbReference type="AlphaFoldDB" id="A0A1I0TEG5"/>
<dbReference type="EMBL" id="FOJS01000023">
    <property type="protein sequence ID" value="SFA49973.1"/>
    <property type="molecule type" value="Genomic_DNA"/>
</dbReference>
<proteinExistence type="predicted"/>
<evidence type="ECO:0000313" key="1">
    <source>
        <dbReference type="EMBL" id="SFA49973.1"/>
    </source>
</evidence>
<evidence type="ECO:0000313" key="2">
    <source>
        <dbReference type="Proteomes" id="UP000198650"/>
    </source>
</evidence>
<dbReference type="InterPro" id="IPR009702">
    <property type="entry name" value="DUF1284"/>
</dbReference>
<dbReference type="RefSeq" id="WP_090949886.1">
    <property type="nucleotide sequence ID" value="NZ_FOJS01000023.1"/>
</dbReference>
<dbReference type="Proteomes" id="UP000198650">
    <property type="component" value="Unassembled WGS sequence"/>
</dbReference>
<organism evidence="1 2">
    <name type="scientific">Parageobacillus thermantarcticus</name>
    <dbReference type="NCBI Taxonomy" id="186116"/>
    <lineage>
        <taxon>Bacteria</taxon>
        <taxon>Bacillati</taxon>
        <taxon>Bacillota</taxon>
        <taxon>Bacilli</taxon>
        <taxon>Bacillales</taxon>
        <taxon>Anoxybacillaceae</taxon>
        <taxon>Parageobacillus</taxon>
    </lineage>
</organism>
<dbReference type="OrthoDB" id="121064at2"/>
<name>A0A1I0TEG5_9BACL</name>
<reference evidence="2" key="1">
    <citation type="submission" date="2016-10" db="EMBL/GenBank/DDBJ databases">
        <authorList>
            <person name="Varghese N."/>
            <person name="Submissions S."/>
        </authorList>
    </citation>
    <scope>NUCLEOTIDE SEQUENCE [LARGE SCALE GENOMIC DNA]</scope>
    <source>
        <strain evidence="2">M1</strain>
    </source>
</reference>
<dbReference type="STRING" id="186116.SAMN05192569_102340"/>
<keyword evidence="2" id="KW-1185">Reference proteome</keyword>
<dbReference type="Pfam" id="PF06935">
    <property type="entry name" value="DUF1284"/>
    <property type="match status" value="1"/>
</dbReference>
<sequence>MKPLRLRGHHLLCVHGFRGMGYSPSFVEKMREVVAKIRDEEQDFPIQVVAALDDACMACPHYGETACQAAPDSNDHVLSMDQKVIRHLGIEEGGVYLKSELVRRTAQKVRPDDLDYLCANCSWLPYGVCKEGIANVRNGNVAQKAKDDSRR</sequence>
<evidence type="ECO:0008006" key="3">
    <source>
        <dbReference type="Google" id="ProtNLM"/>
    </source>
</evidence>